<feature type="binding site" evidence="4">
    <location>
        <position position="193"/>
    </location>
    <ligand>
        <name>FAD</name>
        <dbReference type="ChEBI" id="CHEBI:57692"/>
    </ligand>
</feature>
<dbReference type="GO" id="GO:0016627">
    <property type="term" value="F:oxidoreductase activity, acting on the CH-CH group of donors"/>
    <property type="evidence" value="ECO:0007669"/>
    <property type="project" value="InterPro"/>
</dbReference>
<evidence type="ECO:0000259" key="6">
    <source>
        <dbReference type="Pfam" id="PF11794"/>
    </source>
</evidence>
<name>A0A7X2S8L9_9BACI</name>
<keyword evidence="3 7" id="KW-0560">Oxidoreductase</keyword>
<dbReference type="Pfam" id="PF03241">
    <property type="entry name" value="HpaB"/>
    <property type="match status" value="1"/>
</dbReference>
<dbReference type="PIRSF" id="PIRSF000331">
    <property type="entry name" value="HpaA_HpaB"/>
    <property type="match status" value="1"/>
</dbReference>
<sequence length="481" mass="54591">MPVISGKQFIDRLNEMNSAIWYKGVRIKEPISEHMAYKGAIGTKAALYDLQLLPEKLDRMTYRCPDTKELTGLSFLRPRTKEDLSRRRIMMTEWARKTHGMMGRTPDYMNSALMALASSADILKEQDDEFAGNLVRHYERAKKQDLSFTHSFINPQTNRSSAFYDSDHHPVAAKVVKKTSEGIIVKGARLLATGGGMTDEVLVFPSGGGIQSKEFAFSFSIPSNTEGLKFVCRESFVLGESSFNYPLSSRFEEMDTLVIFDHVLVPWERVFFYHRPDLAARLFNESSFAHQALHQVVNRQIVKLEFLLGLSQLLVATLNVSEYQHIQEKIAELIISKEAIEALHQKSENTAAADRWGTMRPNLQPLYAAICLHSKIYPRAIEILQQIGAGGLLGIVSEEDFASELSEEALHYLQGTAVDGKMKTALFRLAWDVSMSGFGARQTQYERYFFGDPVRLASNLYKFYPRQHMMDEVLQFLELSP</sequence>
<dbReference type="NCBIfam" id="TIGR02309">
    <property type="entry name" value="HpaB-1"/>
    <property type="match status" value="1"/>
</dbReference>
<proteinExistence type="predicted"/>
<evidence type="ECO:0000256" key="3">
    <source>
        <dbReference type="ARBA" id="ARBA00023002"/>
    </source>
</evidence>
<dbReference type="SUPFAM" id="SSF56645">
    <property type="entry name" value="Acyl-CoA dehydrogenase NM domain-like"/>
    <property type="match status" value="1"/>
</dbReference>
<gene>
    <name evidence="7" type="primary">hpaB</name>
    <name evidence="7" type="ORF">GKZ89_19105</name>
</gene>
<evidence type="ECO:0000256" key="4">
    <source>
        <dbReference type="PIRSR" id="PIRSR000331-2"/>
    </source>
</evidence>
<evidence type="ECO:0000256" key="1">
    <source>
        <dbReference type="ARBA" id="ARBA00022630"/>
    </source>
</evidence>
<keyword evidence="7" id="KW-0503">Monooxygenase</keyword>
<feature type="binding site" evidence="4">
    <location>
        <begin position="452"/>
        <end position="455"/>
    </location>
    <ligand>
        <name>FAD</name>
        <dbReference type="ChEBI" id="CHEBI:57692"/>
    </ligand>
</feature>
<dbReference type="Pfam" id="PF11794">
    <property type="entry name" value="HpaB_N"/>
    <property type="match status" value="1"/>
</dbReference>
<organism evidence="7 8">
    <name type="scientific">Metabacillus mangrovi</name>
    <dbReference type="NCBI Taxonomy" id="1491830"/>
    <lineage>
        <taxon>Bacteria</taxon>
        <taxon>Bacillati</taxon>
        <taxon>Bacillota</taxon>
        <taxon>Bacilli</taxon>
        <taxon>Bacillales</taxon>
        <taxon>Bacillaceae</taxon>
        <taxon>Metabacillus</taxon>
    </lineage>
</organism>
<feature type="binding site" evidence="4">
    <location>
        <begin position="156"/>
        <end position="159"/>
    </location>
    <ligand>
        <name>FAD</name>
        <dbReference type="ChEBI" id="CHEBI:57692"/>
    </ligand>
</feature>
<evidence type="ECO:0000313" key="8">
    <source>
        <dbReference type="Proteomes" id="UP000434639"/>
    </source>
</evidence>
<dbReference type="EMBL" id="WMIB01000031">
    <property type="protein sequence ID" value="MTH55505.1"/>
    <property type="molecule type" value="Genomic_DNA"/>
</dbReference>
<dbReference type="InterPro" id="IPR046373">
    <property type="entry name" value="Acyl-CoA_Oxase/DH_mid-dom_sf"/>
</dbReference>
<dbReference type="InterPro" id="IPR009100">
    <property type="entry name" value="AcylCoA_DH/oxidase_NM_dom_sf"/>
</dbReference>
<reference evidence="7 8" key="1">
    <citation type="journal article" date="2017" name="Int. J. Syst. Evol. Microbiol.">
        <title>Bacillus mangrovi sp. nov., isolated from a sediment sample from a mangrove forest.</title>
        <authorList>
            <person name="Gupta V."/>
            <person name="Singh P.K."/>
            <person name="Korpole S."/>
            <person name="Tanuku N.R.S."/>
            <person name="Pinnaka A.K."/>
        </authorList>
    </citation>
    <scope>NUCLEOTIDE SEQUENCE [LARGE SCALE GENOMIC DNA]</scope>
    <source>
        <strain evidence="7 8">KCTC 33872</strain>
    </source>
</reference>
<evidence type="ECO:0000313" key="7">
    <source>
        <dbReference type="EMBL" id="MTH55505.1"/>
    </source>
</evidence>
<keyword evidence="1" id="KW-0285">Flavoprotein</keyword>
<feature type="domain" description="HpaB/PvcC/4-BUDH C-terminal" evidence="5">
    <location>
        <begin position="280"/>
        <end position="477"/>
    </location>
</feature>
<dbReference type="InterPro" id="IPR024719">
    <property type="entry name" value="HpaB/PvcC/4-BUDH_C"/>
</dbReference>
<dbReference type="EC" id="1.14.14.9" evidence="7"/>
<dbReference type="InterPro" id="IPR004925">
    <property type="entry name" value="HpaB/PvcC/4-BUDH"/>
</dbReference>
<dbReference type="GO" id="GO:0050660">
    <property type="term" value="F:flavin adenine dinucleotide binding"/>
    <property type="evidence" value="ECO:0007669"/>
    <property type="project" value="InterPro"/>
</dbReference>
<keyword evidence="8" id="KW-1185">Reference proteome</keyword>
<dbReference type="InterPro" id="IPR024674">
    <property type="entry name" value="HpaB/PvcC/4-BUDH_N"/>
</dbReference>
<dbReference type="AlphaFoldDB" id="A0A7X2S8L9"/>
<feature type="domain" description="HpaB/PvcC/4-BUDH N-terminal" evidence="6">
    <location>
        <begin position="6"/>
        <end position="271"/>
    </location>
</feature>
<dbReference type="Proteomes" id="UP000434639">
    <property type="component" value="Unassembled WGS sequence"/>
</dbReference>
<dbReference type="OrthoDB" id="9785230at2"/>
<dbReference type="GO" id="GO:0010124">
    <property type="term" value="P:phenylacetate catabolic process"/>
    <property type="evidence" value="ECO:0007669"/>
    <property type="project" value="InterPro"/>
</dbReference>
<dbReference type="SUPFAM" id="SSF47203">
    <property type="entry name" value="Acyl-CoA dehydrogenase C-terminal domain-like"/>
    <property type="match status" value="1"/>
</dbReference>
<comment type="caution">
    <text evidence="7">The sequence shown here is derived from an EMBL/GenBank/DDBJ whole genome shotgun (WGS) entry which is preliminary data.</text>
</comment>
<dbReference type="PANTHER" id="PTHR36117">
    <property type="entry name" value="4-HYDROXYPHENYLACETATE 3-MONOOXYGENASE-RELATED"/>
    <property type="match status" value="1"/>
</dbReference>
<dbReference type="Gene3D" id="1.20.140.10">
    <property type="entry name" value="Butyryl-CoA Dehydrogenase, subunit A, domain 3"/>
    <property type="match status" value="1"/>
</dbReference>
<protein>
    <submittedName>
        <fullName evidence="7">4-hydroxyphenylacetate 3-monooxygenase, oxygenase component</fullName>
        <ecNumber evidence="7">1.14.14.9</ecNumber>
    </submittedName>
</protein>
<dbReference type="RefSeq" id="WP_155114002.1">
    <property type="nucleotide sequence ID" value="NZ_WMIB01000031.1"/>
</dbReference>
<evidence type="ECO:0000256" key="2">
    <source>
        <dbReference type="ARBA" id="ARBA00022827"/>
    </source>
</evidence>
<dbReference type="InterPro" id="IPR036250">
    <property type="entry name" value="AcylCo_DH-like_C"/>
</dbReference>
<keyword evidence="2 4" id="KW-0274">FAD</keyword>
<dbReference type="Gene3D" id="2.40.110.10">
    <property type="entry name" value="Butyryl-CoA Dehydrogenase, subunit A, domain 2"/>
    <property type="match status" value="1"/>
</dbReference>
<dbReference type="InterPro" id="IPR012687">
    <property type="entry name" value="HpaB_Deino-type"/>
</dbReference>
<accession>A0A7X2S8L9</accession>
<dbReference type="PANTHER" id="PTHR36117:SF3">
    <property type="entry name" value="4-HYDROXYPHENYLACETATE 3-MONOOXYGENASE-RELATED"/>
    <property type="match status" value="1"/>
</dbReference>
<evidence type="ECO:0000259" key="5">
    <source>
        <dbReference type="Pfam" id="PF03241"/>
    </source>
</evidence>
<dbReference type="Gene3D" id="1.10.3140.10">
    <property type="entry name" value="4-hydroxybutyryl-coa dehydratase, domain 1"/>
    <property type="match status" value="1"/>
</dbReference>
<dbReference type="GO" id="GO:0052881">
    <property type="term" value="F:4-hydroxyphenylacetate 3-monooxygenase activity"/>
    <property type="evidence" value="ECO:0007669"/>
    <property type="project" value="UniProtKB-EC"/>
</dbReference>